<dbReference type="GeneID" id="19978027"/>
<proteinExistence type="predicted"/>
<evidence type="ECO:0000259" key="2">
    <source>
        <dbReference type="Pfam" id="PF22669"/>
    </source>
</evidence>
<dbReference type="PANTHER" id="PTHR16320:SF1">
    <property type="entry name" value="SPHINGOMYELINASE DDB_G0288017"/>
    <property type="match status" value="1"/>
</dbReference>
<feature type="signal peptide" evidence="1">
    <location>
        <begin position="1"/>
        <end position="18"/>
    </location>
</feature>
<dbReference type="GO" id="GO:0005737">
    <property type="term" value="C:cytoplasm"/>
    <property type="evidence" value="ECO:0007669"/>
    <property type="project" value="TreeGrafter"/>
</dbReference>
<dbReference type="OrthoDB" id="40902at2759"/>
<feature type="chain" id="PRO_5004825621" description="Inositol polyphosphate-related phosphatase domain-containing protein" evidence="1">
    <location>
        <begin position="19"/>
        <end position="292"/>
    </location>
</feature>
<dbReference type="STRING" id="1220924.W2S7W3"/>
<dbReference type="InterPro" id="IPR000300">
    <property type="entry name" value="IPPc"/>
</dbReference>
<accession>W2S7W3</accession>
<dbReference type="Pfam" id="PF22669">
    <property type="entry name" value="Exo_endo_phos2"/>
    <property type="match status" value="1"/>
</dbReference>
<dbReference type="eggNOG" id="ENOG502SHY0">
    <property type="taxonomic scope" value="Eukaryota"/>
</dbReference>
<protein>
    <recommendedName>
        <fullName evidence="2">Inositol polyphosphate-related phosphatase domain-containing protein</fullName>
    </recommendedName>
</protein>
<dbReference type="RefSeq" id="XP_008713580.1">
    <property type="nucleotide sequence ID" value="XM_008715358.1"/>
</dbReference>
<evidence type="ECO:0000313" key="3">
    <source>
        <dbReference type="EMBL" id="ETN44138.1"/>
    </source>
</evidence>
<organism evidence="3 4">
    <name type="scientific">Cyphellophora europaea (strain CBS 101466)</name>
    <name type="common">Phialophora europaea</name>
    <dbReference type="NCBI Taxonomy" id="1220924"/>
    <lineage>
        <taxon>Eukaryota</taxon>
        <taxon>Fungi</taxon>
        <taxon>Dikarya</taxon>
        <taxon>Ascomycota</taxon>
        <taxon>Pezizomycotina</taxon>
        <taxon>Eurotiomycetes</taxon>
        <taxon>Chaetothyriomycetidae</taxon>
        <taxon>Chaetothyriales</taxon>
        <taxon>Cyphellophoraceae</taxon>
        <taxon>Cyphellophora</taxon>
    </lineage>
</organism>
<dbReference type="SUPFAM" id="SSF56219">
    <property type="entry name" value="DNase I-like"/>
    <property type="match status" value="1"/>
</dbReference>
<dbReference type="PANTHER" id="PTHR16320">
    <property type="entry name" value="SPHINGOMYELINASE FAMILY MEMBER"/>
    <property type="match status" value="1"/>
</dbReference>
<dbReference type="Proteomes" id="UP000030752">
    <property type="component" value="Unassembled WGS sequence"/>
</dbReference>
<keyword evidence="4" id="KW-1185">Reference proteome</keyword>
<name>W2S7W3_CYPE1</name>
<dbReference type="InParanoid" id="W2S7W3"/>
<evidence type="ECO:0000313" key="4">
    <source>
        <dbReference type="Proteomes" id="UP000030752"/>
    </source>
</evidence>
<gene>
    <name evidence="3" type="ORF">HMPREF1541_10688</name>
</gene>
<dbReference type="GO" id="GO:0046856">
    <property type="term" value="P:phosphatidylinositol dephosphorylation"/>
    <property type="evidence" value="ECO:0007669"/>
    <property type="project" value="InterPro"/>
</dbReference>
<evidence type="ECO:0000256" key="1">
    <source>
        <dbReference type="SAM" id="SignalP"/>
    </source>
</evidence>
<dbReference type="InterPro" id="IPR036691">
    <property type="entry name" value="Endo/exonu/phosph_ase_sf"/>
</dbReference>
<reference evidence="3 4" key="1">
    <citation type="submission" date="2013-03" db="EMBL/GenBank/DDBJ databases">
        <title>The Genome Sequence of Phialophora europaea CBS 101466.</title>
        <authorList>
            <consortium name="The Broad Institute Genomics Platform"/>
            <person name="Cuomo C."/>
            <person name="de Hoog S."/>
            <person name="Gorbushina A."/>
            <person name="Walker B."/>
            <person name="Young S.K."/>
            <person name="Zeng Q."/>
            <person name="Gargeya S."/>
            <person name="Fitzgerald M."/>
            <person name="Haas B."/>
            <person name="Abouelleil A."/>
            <person name="Allen A.W."/>
            <person name="Alvarado L."/>
            <person name="Arachchi H.M."/>
            <person name="Berlin A.M."/>
            <person name="Chapman S.B."/>
            <person name="Gainer-Dewar J."/>
            <person name="Goldberg J."/>
            <person name="Griggs A."/>
            <person name="Gujja S."/>
            <person name="Hansen M."/>
            <person name="Howarth C."/>
            <person name="Imamovic A."/>
            <person name="Ireland A."/>
            <person name="Larimer J."/>
            <person name="McCowan C."/>
            <person name="Murphy C."/>
            <person name="Pearson M."/>
            <person name="Poon T.W."/>
            <person name="Priest M."/>
            <person name="Roberts A."/>
            <person name="Saif S."/>
            <person name="Shea T."/>
            <person name="Sisk P."/>
            <person name="Sykes S."/>
            <person name="Wortman J."/>
            <person name="Nusbaum C."/>
            <person name="Birren B."/>
        </authorList>
    </citation>
    <scope>NUCLEOTIDE SEQUENCE [LARGE SCALE GENOMIC DNA]</scope>
    <source>
        <strain evidence="3 4">CBS 101466</strain>
    </source>
</reference>
<dbReference type="Gene3D" id="3.60.10.10">
    <property type="entry name" value="Endonuclease/exonuclease/phosphatase"/>
    <property type="match status" value="1"/>
</dbReference>
<dbReference type="GO" id="GO:0004767">
    <property type="term" value="F:sphingomyelin phosphodiesterase activity"/>
    <property type="evidence" value="ECO:0007669"/>
    <property type="project" value="InterPro"/>
</dbReference>
<dbReference type="EMBL" id="KI635846">
    <property type="protein sequence ID" value="ETN44138.1"/>
    <property type="molecule type" value="Genomic_DNA"/>
</dbReference>
<feature type="domain" description="Inositol polyphosphate-related phosphatase" evidence="2">
    <location>
        <begin position="59"/>
        <end position="207"/>
    </location>
</feature>
<dbReference type="InterPro" id="IPR038772">
    <property type="entry name" value="Sph/SMPD2-like"/>
</dbReference>
<dbReference type="VEuPathDB" id="FungiDB:HMPREF1541_10688"/>
<dbReference type="HOGENOM" id="CLU_070126_0_0_1"/>
<sequence length="292" mass="31492">MASRLIAFLPLVAQLAAAQSSGTFDFLTYNVAGLPAFLSDNGVPGDKGTNANTIGSKLAERAYDVVHLQEDFNYHAYIYATDNHPHRTPTTGGVPFGSGLNTVANYPWSTFSQVKWDRCYINEADCLTPKGFSFMRMQIAEGVEVDLYNLHADAGSAQGDISARRAGVEQLLAYISSNSAGRPVIIGGDTNDRWTNSGLSINLLTDAGFVDPWVELIKGGNTPVPGSPANGCPRIAPNNDCEVVDKVFYRSGDSISLSAMNWNYESTFFVQPDGSELSDHNPILVEFAYSSA</sequence>
<keyword evidence="1" id="KW-0732">Signal</keyword>
<dbReference type="GO" id="GO:0016791">
    <property type="term" value="F:phosphatase activity"/>
    <property type="evidence" value="ECO:0007669"/>
    <property type="project" value="InterPro"/>
</dbReference>
<dbReference type="AlphaFoldDB" id="W2S7W3"/>